<proteinExistence type="predicted"/>
<reference evidence="2" key="1">
    <citation type="submission" date="2021-09" db="EMBL/GenBank/DDBJ databases">
        <authorList>
            <consortium name="AG Swart"/>
            <person name="Singh M."/>
            <person name="Singh A."/>
            <person name="Seah K."/>
            <person name="Emmerich C."/>
        </authorList>
    </citation>
    <scope>NUCLEOTIDE SEQUENCE</scope>
    <source>
        <strain evidence="2">ATCC30299</strain>
    </source>
</reference>
<evidence type="ECO:0000313" key="3">
    <source>
        <dbReference type="Proteomes" id="UP001162131"/>
    </source>
</evidence>
<comment type="caution">
    <text evidence="2">The sequence shown here is derived from an EMBL/GenBank/DDBJ whole genome shotgun (WGS) entry which is preliminary data.</text>
</comment>
<feature type="region of interest" description="Disordered" evidence="1">
    <location>
        <begin position="112"/>
        <end position="133"/>
    </location>
</feature>
<protein>
    <submittedName>
        <fullName evidence="2">Uncharacterized protein</fullName>
    </submittedName>
</protein>
<name>A0AAU9IZN6_9CILI</name>
<sequence length="340" mass="38980">MGETAQHVDPKIAVQKLKQQNEKLKSELSQLRTALQSAINNQKQATIQAKRPNFSSESEDREFQVLHSKIKKLKNERSALQVQIAANSDSNTTELENELKYLKSQLKQAENEQQTLSKVQKDQESHMENISSGQSIIDKINRLKEEIKEAKDEYREVLETMKTEEAKWREDHKKMVTLDSRIREATGKAPKPQNKSESKSKEEEELTELKRRQEVLNKAIATEEAKGKRYITEAEANLKVLQDEDLALKKKLKEKEQESQLKSLKIKELKGTVTALQKKNKSEKEEAGMVDEGNYGNLEEAEIDLSGDKGKLSEYDYSKNESGDYGEAGKEYYSKPKLQF</sequence>
<evidence type="ECO:0000256" key="1">
    <source>
        <dbReference type="SAM" id="MobiDB-lite"/>
    </source>
</evidence>
<dbReference type="Proteomes" id="UP001162131">
    <property type="component" value="Unassembled WGS sequence"/>
</dbReference>
<feature type="compositionally biased region" description="Basic and acidic residues" evidence="1">
    <location>
        <begin position="306"/>
        <end position="334"/>
    </location>
</feature>
<dbReference type="AlphaFoldDB" id="A0AAU9IZN6"/>
<gene>
    <name evidence="2" type="ORF">BSTOLATCC_MIC26236</name>
</gene>
<organism evidence="2 3">
    <name type="scientific">Blepharisma stoltei</name>
    <dbReference type="NCBI Taxonomy" id="1481888"/>
    <lineage>
        <taxon>Eukaryota</taxon>
        <taxon>Sar</taxon>
        <taxon>Alveolata</taxon>
        <taxon>Ciliophora</taxon>
        <taxon>Postciliodesmatophora</taxon>
        <taxon>Heterotrichea</taxon>
        <taxon>Heterotrichida</taxon>
        <taxon>Blepharismidae</taxon>
        <taxon>Blepharisma</taxon>
    </lineage>
</organism>
<accession>A0AAU9IZN6</accession>
<feature type="region of interest" description="Disordered" evidence="1">
    <location>
        <begin position="277"/>
        <end position="340"/>
    </location>
</feature>
<evidence type="ECO:0000313" key="2">
    <source>
        <dbReference type="EMBL" id="CAG9320318.1"/>
    </source>
</evidence>
<dbReference type="EMBL" id="CAJZBQ010000025">
    <property type="protein sequence ID" value="CAG9320318.1"/>
    <property type="molecule type" value="Genomic_DNA"/>
</dbReference>
<feature type="region of interest" description="Disordered" evidence="1">
    <location>
        <begin position="175"/>
        <end position="209"/>
    </location>
</feature>
<feature type="compositionally biased region" description="Basic and acidic residues" evidence="1">
    <location>
        <begin position="175"/>
        <end position="186"/>
    </location>
</feature>
<feature type="compositionally biased region" description="Basic and acidic residues" evidence="1">
    <location>
        <begin position="194"/>
        <end position="209"/>
    </location>
</feature>
<keyword evidence="3" id="KW-1185">Reference proteome</keyword>